<keyword evidence="3 5" id="KW-0413">Isomerase</keyword>
<dbReference type="SUPFAM" id="SSF89623">
    <property type="entry name" value="Ribose/Galactose isomerase RpiB/AlsB"/>
    <property type="match status" value="1"/>
</dbReference>
<reference evidence="5" key="2">
    <citation type="submission" date="2021-04" db="EMBL/GenBank/DDBJ databases">
        <authorList>
            <person name="Gilroy R."/>
        </authorList>
    </citation>
    <scope>NUCLEOTIDE SEQUENCE</scope>
    <source>
        <strain evidence="5">CHK169-4300</strain>
    </source>
</reference>
<dbReference type="NCBIfam" id="TIGR00689">
    <property type="entry name" value="rpiB_lacA_lacB"/>
    <property type="match status" value="1"/>
</dbReference>
<dbReference type="NCBIfam" id="TIGR01118">
    <property type="entry name" value="lacA"/>
    <property type="match status" value="1"/>
</dbReference>
<dbReference type="InterPro" id="IPR003500">
    <property type="entry name" value="RpiB_LacA_LacB"/>
</dbReference>
<organism evidence="5 6">
    <name type="scientific">Candidatus Atopostipes pullistercoris</name>
    <dbReference type="NCBI Taxonomy" id="2838467"/>
    <lineage>
        <taxon>Bacteria</taxon>
        <taxon>Bacillati</taxon>
        <taxon>Bacillota</taxon>
        <taxon>Bacilli</taxon>
        <taxon>Lactobacillales</taxon>
        <taxon>Carnobacteriaceae</taxon>
        <taxon>Atopostipes</taxon>
    </lineage>
</organism>
<protein>
    <recommendedName>
        <fullName evidence="4">Galactose-6-phosphate isomerase subunit LacA</fullName>
        <ecNumber evidence="4">5.3.1.26</ecNumber>
    </recommendedName>
</protein>
<dbReference type="Gene3D" id="3.40.1400.10">
    <property type="entry name" value="Sugar-phosphate isomerase, RpiB/LacA/LacB"/>
    <property type="match status" value="1"/>
</dbReference>
<evidence type="ECO:0000256" key="2">
    <source>
        <dbReference type="ARBA" id="ARBA00022736"/>
    </source>
</evidence>
<comment type="caution">
    <text evidence="5">The sequence shown here is derived from an EMBL/GenBank/DDBJ whole genome shotgun (WGS) entry which is preliminary data.</text>
</comment>
<accession>A0A9D2G2C3</accession>
<dbReference type="GO" id="GO:0050044">
    <property type="term" value="F:galactose-6-phosphate isomerase activity"/>
    <property type="evidence" value="ECO:0007669"/>
    <property type="project" value="UniProtKB-UniRule"/>
</dbReference>
<dbReference type="GO" id="GO:0019512">
    <property type="term" value="P:lactose catabolic process via tagatose-6-phosphate"/>
    <property type="evidence" value="ECO:0007669"/>
    <property type="project" value="UniProtKB-UniRule"/>
</dbReference>
<proteinExistence type="inferred from homology"/>
<evidence type="ECO:0000313" key="6">
    <source>
        <dbReference type="Proteomes" id="UP000824106"/>
    </source>
</evidence>
<keyword evidence="2" id="KW-0423">Lactose metabolism</keyword>
<dbReference type="NCBIfam" id="NF006380">
    <property type="entry name" value="PRK08621.1"/>
    <property type="match status" value="1"/>
</dbReference>
<evidence type="ECO:0000256" key="1">
    <source>
        <dbReference type="ARBA" id="ARBA00008754"/>
    </source>
</evidence>
<dbReference type="InterPro" id="IPR036569">
    <property type="entry name" value="RpiB_LacA_LacB_sf"/>
</dbReference>
<reference evidence="5" key="1">
    <citation type="journal article" date="2021" name="PeerJ">
        <title>Extensive microbial diversity within the chicken gut microbiome revealed by metagenomics and culture.</title>
        <authorList>
            <person name="Gilroy R."/>
            <person name="Ravi A."/>
            <person name="Getino M."/>
            <person name="Pursley I."/>
            <person name="Horton D.L."/>
            <person name="Alikhan N.F."/>
            <person name="Baker D."/>
            <person name="Gharbi K."/>
            <person name="Hall N."/>
            <person name="Watson M."/>
            <person name="Adriaenssens E.M."/>
            <person name="Foster-Nyarko E."/>
            <person name="Jarju S."/>
            <person name="Secka A."/>
            <person name="Antonio M."/>
            <person name="Oren A."/>
            <person name="Chaudhuri R.R."/>
            <person name="La Ragione R."/>
            <person name="Hildebrand F."/>
            <person name="Pallen M.J."/>
        </authorList>
    </citation>
    <scope>NUCLEOTIDE SEQUENCE</scope>
    <source>
        <strain evidence="5">CHK169-4300</strain>
    </source>
</reference>
<comment type="similarity">
    <text evidence="1">Belongs to the LacAB/RpiB family.</text>
</comment>
<dbReference type="Proteomes" id="UP000824106">
    <property type="component" value="Unassembled WGS sequence"/>
</dbReference>
<dbReference type="GO" id="GO:0004751">
    <property type="term" value="F:ribose-5-phosphate isomerase activity"/>
    <property type="evidence" value="ECO:0007669"/>
    <property type="project" value="TreeGrafter"/>
</dbReference>
<gene>
    <name evidence="5" type="primary">lacA</name>
    <name evidence="5" type="ORF">H9808_06065</name>
</gene>
<dbReference type="InterPro" id="IPR004783">
    <property type="entry name" value="LacA"/>
</dbReference>
<dbReference type="GO" id="GO:0009052">
    <property type="term" value="P:pentose-phosphate shunt, non-oxidative branch"/>
    <property type="evidence" value="ECO:0007669"/>
    <property type="project" value="TreeGrafter"/>
</dbReference>
<dbReference type="Pfam" id="PF02502">
    <property type="entry name" value="LacAB_rpiB"/>
    <property type="match status" value="1"/>
</dbReference>
<name>A0A9D2G2C3_9LACT</name>
<dbReference type="EMBL" id="DXAZ01000093">
    <property type="protein sequence ID" value="HIZ71313.1"/>
    <property type="molecule type" value="Genomic_DNA"/>
</dbReference>
<dbReference type="AlphaFoldDB" id="A0A9D2G2C3"/>
<sequence>MKVYLTADKDGQELKNILVAYLADENYEVVDLTETPADDFADSANLLVQKLKEDEKGLGIAVDAYGAGSFMVANKHKDIVVAEVSDEWSAHMTRRHNNARIITLGSEIVGPGLAKGVAKAFVTADYDGGRHQIRVDMLNAMC</sequence>
<dbReference type="PIRSF" id="PIRSF005384">
    <property type="entry name" value="RpiB_LacA_B"/>
    <property type="match status" value="1"/>
</dbReference>
<evidence type="ECO:0000256" key="4">
    <source>
        <dbReference type="NCBIfam" id="TIGR01118"/>
    </source>
</evidence>
<dbReference type="GO" id="GO:0019316">
    <property type="term" value="P:D-allose catabolic process"/>
    <property type="evidence" value="ECO:0007669"/>
    <property type="project" value="TreeGrafter"/>
</dbReference>
<dbReference type="EC" id="5.3.1.26" evidence="4"/>
<evidence type="ECO:0000313" key="5">
    <source>
        <dbReference type="EMBL" id="HIZ71313.1"/>
    </source>
</evidence>
<dbReference type="PANTHER" id="PTHR30345">
    <property type="entry name" value="RIBOSE-5-PHOSPHATE ISOMERASE B"/>
    <property type="match status" value="1"/>
</dbReference>
<dbReference type="PANTHER" id="PTHR30345:SF5">
    <property type="entry name" value="GALACTOSE-6-PHOSPHATE ISOMERASE SUBUNIT LACA"/>
    <property type="match status" value="1"/>
</dbReference>
<evidence type="ECO:0000256" key="3">
    <source>
        <dbReference type="ARBA" id="ARBA00023235"/>
    </source>
</evidence>